<evidence type="ECO:0000313" key="1">
    <source>
        <dbReference type="EMBL" id="KOC59740.1"/>
    </source>
</evidence>
<accession>A0A0L7QMA9</accession>
<protein>
    <submittedName>
        <fullName evidence="1">Uncharacterized protein</fullName>
    </submittedName>
</protein>
<name>A0A0L7QMA9_9HYME</name>
<evidence type="ECO:0000313" key="2">
    <source>
        <dbReference type="Proteomes" id="UP000053825"/>
    </source>
</evidence>
<organism evidence="1 2">
    <name type="scientific">Habropoda laboriosa</name>
    <dbReference type="NCBI Taxonomy" id="597456"/>
    <lineage>
        <taxon>Eukaryota</taxon>
        <taxon>Metazoa</taxon>
        <taxon>Ecdysozoa</taxon>
        <taxon>Arthropoda</taxon>
        <taxon>Hexapoda</taxon>
        <taxon>Insecta</taxon>
        <taxon>Pterygota</taxon>
        <taxon>Neoptera</taxon>
        <taxon>Endopterygota</taxon>
        <taxon>Hymenoptera</taxon>
        <taxon>Apocrita</taxon>
        <taxon>Aculeata</taxon>
        <taxon>Apoidea</taxon>
        <taxon>Anthophila</taxon>
        <taxon>Apidae</taxon>
        <taxon>Habropoda</taxon>
    </lineage>
</organism>
<dbReference type="EMBL" id="KQ414894">
    <property type="protein sequence ID" value="KOC59740.1"/>
    <property type="molecule type" value="Genomic_DNA"/>
</dbReference>
<dbReference type="AlphaFoldDB" id="A0A0L7QMA9"/>
<keyword evidence="2" id="KW-1185">Reference proteome</keyword>
<proteinExistence type="predicted"/>
<sequence length="58" mass="6606">MVLCRGHRTIAESAVPTINSTIPIVRTHAKKKIALIRKRSSYLACLRCFTTYLILGYR</sequence>
<reference evidence="1 2" key="1">
    <citation type="submission" date="2015-07" db="EMBL/GenBank/DDBJ databases">
        <title>The genome of Habropoda laboriosa.</title>
        <authorList>
            <person name="Pan H."/>
            <person name="Kapheim K."/>
        </authorList>
    </citation>
    <scope>NUCLEOTIDE SEQUENCE [LARGE SCALE GENOMIC DNA]</scope>
    <source>
        <strain evidence="1">0110345459</strain>
    </source>
</reference>
<gene>
    <name evidence="1" type="ORF">WH47_09721</name>
</gene>
<dbReference type="Proteomes" id="UP000053825">
    <property type="component" value="Unassembled WGS sequence"/>
</dbReference>